<evidence type="ECO:0000256" key="5">
    <source>
        <dbReference type="ARBA" id="ARBA00023002"/>
    </source>
</evidence>
<evidence type="ECO:0000259" key="7">
    <source>
        <dbReference type="Pfam" id="PF02771"/>
    </source>
</evidence>
<evidence type="ECO:0000256" key="1">
    <source>
        <dbReference type="ARBA" id="ARBA00001974"/>
    </source>
</evidence>
<dbReference type="Gene3D" id="1.10.540.10">
    <property type="entry name" value="Acyl-CoA dehydrogenase/oxidase, N-terminal domain"/>
    <property type="match status" value="1"/>
</dbReference>
<dbReference type="PANTHER" id="PTHR43884:SF20">
    <property type="entry name" value="ACYL-COA DEHYDROGENASE FADE28"/>
    <property type="match status" value="1"/>
</dbReference>
<dbReference type="PANTHER" id="PTHR43884">
    <property type="entry name" value="ACYL-COA DEHYDROGENASE"/>
    <property type="match status" value="1"/>
</dbReference>
<reference evidence="9" key="1">
    <citation type="journal article" date="2019" name="Int. J. Syst. Evol. Microbiol.">
        <title>The Global Catalogue of Microorganisms (GCM) 10K type strain sequencing project: providing services to taxonomists for standard genome sequencing and annotation.</title>
        <authorList>
            <consortium name="The Broad Institute Genomics Platform"/>
            <consortium name="The Broad Institute Genome Sequencing Center for Infectious Disease"/>
            <person name="Wu L."/>
            <person name="Ma J."/>
        </authorList>
    </citation>
    <scope>NUCLEOTIDE SEQUENCE [LARGE SCALE GENOMIC DNA]</scope>
    <source>
        <strain evidence="9">KCTC 42087</strain>
    </source>
</reference>
<dbReference type="Pfam" id="PF00441">
    <property type="entry name" value="Acyl-CoA_dh_1"/>
    <property type="match status" value="1"/>
</dbReference>
<evidence type="ECO:0000256" key="3">
    <source>
        <dbReference type="ARBA" id="ARBA00022630"/>
    </source>
</evidence>
<accession>A0ABW1AK05</accession>
<dbReference type="InterPro" id="IPR036250">
    <property type="entry name" value="AcylCo_DH-like_C"/>
</dbReference>
<dbReference type="InterPro" id="IPR013786">
    <property type="entry name" value="AcylCoA_DH/ox_N"/>
</dbReference>
<protein>
    <submittedName>
        <fullName evidence="8">Acyl-CoA dehydrogenase family protein</fullName>
        <ecNumber evidence="8">1.-.-.-</ecNumber>
    </submittedName>
</protein>
<name>A0ABW1AK05_9ACTN</name>
<dbReference type="InterPro" id="IPR009100">
    <property type="entry name" value="AcylCoA_DH/oxidase_NM_dom_sf"/>
</dbReference>
<feature type="domain" description="Acyl-CoA dehydrogenase/oxidase N-terminal" evidence="7">
    <location>
        <begin position="7"/>
        <end position="116"/>
    </location>
</feature>
<feature type="domain" description="Acyl-CoA dehydrogenase/oxidase C-terminal" evidence="6">
    <location>
        <begin position="194"/>
        <end position="324"/>
    </location>
</feature>
<dbReference type="InterPro" id="IPR009075">
    <property type="entry name" value="AcylCo_DH/oxidase_C"/>
</dbReference>
<comment type="cofactor">
    <cofactor evidence="1">
        <name>FAD</name>
        <dbReference type="ChEBI" id="CHEBI:57692"/>
    </cofactor>
</comment>
<keyword evidence="5 8" id="KW-0560">Oxidoreductase</keyword>
<evidence type="ECO:0000256" key="4">
    <source>
        <dbReference type="ARBA" id="ARBA00022827"/>
    </source>
</evidence>
<keyword evidence="3" id="KW-0285">Flavoprotein</keyword>
<organism evidence="8 9">
    <name type="scientific">Actinomadura rugatobispora</name>
    <dbReference type="NCBI Taxonomy" id="1994"/>
    <lineage>
        <taxon>Bacteria</taxon>
        <taxon>Bacillati</taxon>
        <taxon>Actinomycetota</taxon>
        <taxon>Actinomycetes</taxon>
        <taxon>Streptosporangiales</taxon>
        <taxon>Thermomonosporaceae</taxon>
        <taxon>Actinomadura</taxon>
    </lineage>
</organism>
<comment type="similarity">
    <text evidence="2">Belongs to the acyl-CoA dehydrogenase family.</text>
</comment>
<comment type="caution">
    <text evidence="8">The sequence shown here is derived from an EMBL/GenBank/DDBJ whole genome shotgun (WGS) entry which is preliminary data.</text>
</comment>
<evidence type="ECO:0000313" key="8">
    <source>
        <dbReference type="EMBL" id="MFC5754881.1"/>
    </source>
</evidence>
<dbReference type="GO" id="GO:0016491">
    <property type="term" value="F:oxidoreductase activity"/>
    <property type="evidence" value="ECO:0007669"/>
    <property type="project" value="UniProtKB-KW"/>
</dbReference>
<proteinExistence type="inferred from homology"/>
<dbReference type="RefSeq" id="WP_378293421.1">
    <property type="nucleotide sequence ID" value="NZ_JBHSON010000196.1"/>
</dbReference>
<keyword evidence="4" id="KW-0274">FAD</keyword>
<evidence type="ECO:0000256" key="2">
    <source>
        <dbReference type="ARBA" id="ARBA00009347"/>
    </source>
</evidence>
<gene>
    <name evidence="8" type="ORF">ACFPZN_55500</name>
</gene>
<evidence type="ECO:0000313" key="9">
    <source>
        <dbReference type="Proteomes" id="UP001596074"/>
    </source>
</evidence>
<dbReference type="Proteomes" id="UP001596074">
    <property type="component" value="Unassembled WGS sequence"/>
</dbReference>
<dbReference type="Pfam" id="PF02771">
    <property type="entry name" value="Acyl-CoA_dh_N"/>
    <property type="match status" value="1"/>
</dbReference>
<dbReference type="EC" id="1.-.-.-" evidence="8"/>
<dbReference type="SUPFAM" id="SSF47203">
    <property type="entry name" value="Acyl-CoA dehydrogenase C-terminal domain-like"/>
    <property type="match status" value="1"/>
</dbReference>
<keyword evidence="9" id="KW-1185">Reference proteome</keyword>
<dbReference type="Gene3D" id="1.20.140.10">
    <property type="entry name" value="Butyryl-CoA Dehydrogenase, subunit A, domain 3"/>
    <property type="match status" value="1"/>
</dbReference>
<dbReference type="EMBL" id="JBHSON010000196">
    <property type="protein sequence ID" value="MFC5754881.1"/>
    <property type="molecule type" value="Genomic_DNA"/>
</dbReference>
<dbReference type="InterPro" id="IPR037069">
    <property type="entry name" value="AcylCoA_DH/ox_N_sf"/>
</dbReference>
<sequence>MRFVLDAEQRMFGETLHKLLAEAGTAGAVRAWAVGDAAPGRALWAAVAGAGVFALAVPEEHGGAGPLPVELVTAMEVLGRHAVPGPVVETLAAAELLGRLGGPASSEWLPKIAEGDALVSLALPPSVPYALDADIAGLVLAAGDTVRAAAPGGGPVAASLDPARRLFEVVPGEPLFSGDAARTASAAAYDLGVLLCAAQQIGLGRALLDVSAGYVKTREQFGRPIGEFQAIKHHLAGALVELEFARPLLFGAALSYGTPEFGRDVSAAKVAASDASYATARIALQVHGAIGYTDEYDPSLWIRKTRALRSAWGSPAEHRARVVAAL</sequence>
<evidence type="ECO:0000259" key="6">
    <source>
        <dbReference type="Pfam" id="PF00441"/>
    </source>
</evidence>
<dbReference type="SUPFAM" id="SSF56645">
    <property type="entry name" value="Acyl-CoA dehydrogenase NM domain-like"/>
    <property type="match status" value="1"/>
</dbReference>